<dbReference type="AlphaFoldDB" id="A0A0G4GEF5"/>
<gene>
    <name evidence="2" type="ORF">Vbra_17557</name>
</gene>
<feature type="transmembrane region" description="Helical" evidence="1">
    <location>
        <begin position="237"/>
        <end position="262"/>
    </location>
</feature>
<sequence length="510" mass="57659">MTGWLSFQWWRGTPQPYCRVNDIESGLLASAQVNDADELSSSLQLSSVLVTGNDAAAVTAAGGEERVLPPDVYGRASLSFLSVAELLRARAVSKAYGTELIDAAFIMQRIDSYLAQQDLTGLIDVERHRTDIDYFSRCAYLIEQANRASTLIRMANSCRLIDNQLPLVLPAECVLADLPDKTTFHRLPTTMAVYKTVGQLFGGDSERGENNTAAVGLRIEESERLRVETFPEMDSPLWILGLYCPVVWTFVWWICVCMCIRVCDSAFGDYIKAMEDTWYLDCLLVILQMIFAAVATLGLVGPFFCFIELLTARWRVVQWCSIGGRRFRAAFRDELPNADDLRIPPQANHITDGQSYRATYWDRDPAVLCGASTHPSFTTFALHTLIMATKRRVLLDMRLEHQAFQQLTRHGITADEHDVILIEWRDDRPLRATAKDCERIMIVLLMEDDKVGGPAVASLKLRGNRRLVLKTNEREVMGGWTLDERFPLTMSRMRQLLKRFELEDTVLGPT</sequence>
<organism evidence="2 3">
    <name type="scientific">Vitrella brassicaformis (strain CCMP3155)</name>
    <dbReference type="NCBI Taxonomy" id="1169540"/>
    <lineage>
        <taxon>Eukaryota</taxon>
        <taxon>Sar</taxon>
        <taxon>Alveolata</taxon>
        <taxon>Colpodellida</taxon>
        <taxon>Vitrellaceae</taxon>
        <taxon>Vitrella</taxon>
    </lineage>
</organism>
<protein>
    <submittedName>
        <fullName evidence="2">Uncharacterized protein</fullName>
    </submittedName>
</protein>
<reference evidence="2 3" key="1">
    <citation type="submission" date="2014-11" db="EMBL/GenBank/DDBJ databases">
        <authorList>
            <person name="Zhu J."/>
            <person name="Qi W."/>
            <person name="Song R."/>
        </authorList>
    </citation>
    <scope>NUCLEOTIDE SEQUENCE [LARGE SCALE GENOMIC DNA]</scope>
</reference>
<feature type="transmembrane region" description="Helical" evidence="1">
    <location>
        <begin position="283"/>
        <end position="304"/>
    </location>
</feature>
<evidence type="ECO:0000256" key="1">
    <source>
        <dbReference type="SAM" id="Phobius"/>
    </source>
</evidence>
<dbReference type="Proteomes" id="UP000041254">
    <property type="component" value="Unassembled WGS sequence"/>
</dbReference>
<keyword evidence="1" id="KW-0812">Transmembrane</keyword>
<keyword evidence="1" id="KW-1133">Transmembrane helix</keyword>
<dbReference type="VEuPathDB" id="CryptoDB:Vbra_17557"/>
<dbReference type="EMBL" id="CDMY01000641">
    <property type="protein sequence ID" value="CEM27752.1"/>
    <property type="molecule type" value="Genomic_DNA"/>
</dbReference>
<dbReference type="InParanoid" id="A0A0G4GEF5"/>
<evidence type="ECO:0000313" key="2">
    <source>
        <dbReference type="EMBL" id="CEM27752.1"/>
    </source>
</evidence>
<accession>A0A0G4GEF5</accession>
<dbReference type="PhylomeDB" id="A0A0G4GEF5"/>
<name>A0A0G4GEF5_VITBC</name>
<evidence type="ECO:0000313" key="3">
    <source>
        <dbReference type="Proteomes" id="UP000041254"/>
    </source>
</evidence>
<keyword evidence="1" id="KW-0472">Membrane</keyword>
<proteinExistence type="predicted"/>
<keyword evidence="3" id="KW-1185">Reference proteome</keyword>